<dbReference type="GO" id="GO:0000166">
    <property type="term" value="F:nucleotide binding"/>
    <property type="evidence" value="ECO:0007669"/>
    <property type="project" value="InterPro"/>
</dbReference>
<comment type="caution">
    <text evidence="4">The sequence shown here is derived from an EMBL/GenBank/DDBJ whole genome shotgun (WGS) entry which is preliminary data.</text>
</comment>
<dbReference type="EMBL" id="WLYK01000006">
    <property type="protein sequence ID" value="MTD15614.1"/>
    <property type="molecule type" value="Genomic_DNA"/>
</dbReference>
<gene>
    <name evidence="4" type="ORF">GIS00_16900</name>
</gene>
<dbReference type="PANTHER" id="PTHR43818:SF11">
    <property type="entry name" value="BCDNA.GH03377"/>
    <property type="match status" value="1"/>
</dbReference>
<evidence type="ECO:0000256" key="1">
    <source>
        <dbReference type="ARBA" id="ARBA00023002"/>
    </source>
</evidence>
<dbReference type="InterPro" id="IPR055170">
    <property type="entry name" value="GFO_IDH_MocA-like_dom"/>
</dbReference>
<dbReference type="AlphaFoldDB" id="A0A7K1FS16"/>
<evidence type="ECO:0000313" key="4">
    <source>
        <dbReference type="EMBL" id="MTD15614.1"/>
    </source>
</evidence>
<dbReference type="InterPro" id="IPR036291">
    <property type="entry name" value="NAD(P)-bd_dom_sf"/>
</dbReference>
<reference evidence="4 5" key="1">
    <citation type="submission" date="2019-11" db="EMBL/GenBank/DDBJ databases">
        <authorList>
            <person name="Jiang L.-Q."/>
        </authorList>
    </citation>
    <scope>NUCLEOTIDE SEQUENCE [LARGE SCALE GENOMIC DNA]</scope>
    <source>
        <strain evidence="4 5">YIM 132087</strain>
    </source>
</reference>
<dbReference type="Gene3D" id="3.30.360.10">
    <property type="entry name" value="Dihydrodipicolinate Reductase, domain 2"/>
    <property type="match status" value="1"/>
</dbReference>
<evidence type="ECO:0000259" key="3">
    <source>
        <dbReference type="Pfam" id="PF22725"/>
    </source>
</evidence>
<dbReference type="Proteomes" id="UP000460221">
    <property type="component" value="Unassembled WGS sequence"/>
</dbReference>
<sequence>MTARQQVRIGVIGAGLMGKELAGVVGRWSALQQSPVDPVLTAVCDVNAPALDWFRRVGSVQTFTTEYRELLDGSVDVLYVAVPHHLHEKLYVDIAESGVDFLGEKPFGIDPFASATIGDAIAGSSAFVRCSSEMPFYPGAQQAIRYLQQGSAGRIIEAEFAFLHSSDLNPDKPINWKRQTQFCGQIGVMGDLGMHVTHVPLRLGWRPETVFAQLQELVSVRPDGKGGTVPCDTIENATLTGRVGTGTGTFPISLQTKRVAPGEMNTWRMRVVGMDGGVEFSTRYPQSLRVMTVRDGAQVWEERMAGSQSAQPTITGPIFEFGFPDALLQMWAAYLAERAGELGDAFGCATPQEALASHELFDAALVSSASAAAAPVAAGVRRRHTAADVSGVLGRD</sequence>
<name>A0A7K1FS16_9ACTN</name>
<dbReference type="SUPFAM" id="SSF51735">
    <property type="entry name" value="NAD(P)-binding Rossmann-fold domains"/>
    <property type="match status" value="1"/>
</dbReference>
<feature type="domain" description="GFO/IDH/MocA-like oxidoreductase" evidence="3">
    <location>
        <begin position="141"/>
        <end position="278"/>
    </location>
</feature>
<feature type="domain" description="Gfo/Idh/MocA-like oxidoreductase N-terminal" evidence="2">
    <location>
        <begin position="7"/>
        <end position="110"/>
    </location>
</feature>
<organism evidence="4 5">
    <name type="scientific">Nakamurella alba</name>
    <dbReference type="NCBI Taxonomy" id="2665158"/>
    <lineage>
        <taxon>Bacteria</taxon>
        <taxon>Bacillati</taxon>
        <taxon>Actinomycetota</taxon>
        <taxon>Actinomycetes</taxon>
        <taxon>Nakamurellales</taxon>
        <taxon>Nakamurellaceae</taxon>
        <taxon>Nakamurella</taxon>
    </lineage>
</organism>
<protein>
    <submittedName>
        <fullName evidence="4">Gfo/Idh/MocA family oxidoreductase</fullName>
    </submittedName>
</protein>
<dbReference type="RefSeq" id="WP_322098058.1">
    <property type="nucleotide sequence ID" value="NZ_WLYK01000006.1"/>
</dbReference>
<dbReference type="Gene3D" id="3.40.50.720">
    <property type="entry name" value="NAD(P)-binding Rossmann-like Domain"/>
    <property type="match status" value="1"/>
</dbReference>
<evidence type="ECO:0000313" key="5">
    <source>
        <dbReference type="Proteomes" id="UP000460221"/>
    </source>
</evidence>
<proteinExistence type="predicted"/>
<dbReference type="Pfam" id="PF01408">
    <property type="entry name" value="GFO_IDH_MocA"/>
    <property type="match status" value="1"/>
</dbReference>
<accession>A0A7K1FS16</accession>
<evidence type="ECO:0000259" key="2">
    <source>
        <dbReference type="Pfam" id="PF01408"/>
    </source>
</evidence>
<dbReference type="PANTHER" id="PTHR43818">
    <property type="entry name" value="BCDNA.GH03377"/>
    <property type="match status" value="1"/>
</dbReference>
<dbReference type="InterPro" id="IPR000683">
    <property type="entry name" value="Gfo/Idh/MocA-like_OxRdtase_N"/>
</dbReference>
<dbReference type="SUPFAM" id="SSF55347">
    <property type="entry name" value="Glyceraldehyde-3-phosphate dehydrogenase-like, C-terminal domain"/>
    <property type="match status" value="1"/>
</dbReference>
<keyword evidence="5" id="KW-1185">Reference proteome</keyword>
<dbReference type="GO" id="GO:0016491">
    <property type="term" value="F:oxidoreductase activity"/>
    <property type="evidence" value="ECO:0007669"/>
    <property type="project" value="UniProtKB-KW"/>
</dbReference>
<dbReference type="InterPro" id="IPR050463">
    <property type="entry name" value="Gfo/Idh/MocA_oxidrdct_glycsds"/>
</dbReference>
<keyword evidence="1" id="KW-0560">Oxidoreductase</keyword>
<dbReference type="Pfam" id="PF22725">
    <property type="entry name" value="GFO_IDH_MocA_C3"/>
    <property type="match status" value="1"/>
</dbReference>